<dbReference type="Proteomes" id="UP000066995">
    <property type="component" value="Chromosome"/>
</dbReference>
<organism evidence="5 6">
    <name type="scientific">Mannheimia varigena USDA-ARS-USMARC-1296</name>
    <dbReference type="NCBI Taxonomy" id="1433287"/>
    <lineage>
        <taxon>Bacteria</taxon>
        <taxon>Pseudomonadati</taxon>
        <taxon>Pseudomonadota</taxon>
        <taxon>Gammaproteobacteria</taxon>
        <taxon>Pasteurellales</taxon>
        <taxon>Pasteurellaceae</taxon>
        <taxon>Mannheimia</taxon>
    </lineage>
</organism>
<gene>
    <name evidence="5" type="ORF">X808_5490</name>
</gene>
<evidence type="ECO:0000259" key="4">
    <source>
        <dbReference type="Pfam" id="PF08794"/>
    </source>
</evidence>
<feature type="chain" id="PRO_5004793325" evidence="3">
    <location>
        <begin position="21"/>
        <end position="547"/>
    </location>
</feature>
<dbReference type="STRING" id="1433287.X808_5490"/>
<evidence type="ECO:0000256" key="1">
    <source>
        <dbReference type="SAM" id="Coils"/>
    </source>
</evidence>
<keyword evidence="1" id="KW-0175">Coiled coil</keyword>
<feature type="region of interest" description="Disordered" evidence="2">
    <location>
        <begin position="19"/>
        <end position="118"/>
    </location>
</feature>
<name>W0Q9U5_9PAST</name>
<keyword evidence="6" id="KW-1185">Reference proteome</keyword>
<dbReference type="KEGG" id="mvi:X808_5490"/>
<dbReference type="eggNOG" id="COG3064">
    <property type="taxonomic scope" value="Bacteria"/>
</dbReference>
<dbReference type="EMBL" id="CP006943">
    <property type="protein sequence ID" value="AHG75072.1"/>
    <property type="molecule type" value="Genomic_DNA"/>
</dbReference>
<dbReference type="OrthoDB" id="5688196at2"/>
<keyword evidence="3" id="KW-0732">Signal</keyword>
<feature type="compositionally biased region" description="Polar residues" evidence="2">
    <location>
        <begin position="31"/>
        <end position="46"/>
    </location>
</feature>
<dbReference type="SUPFAM" id="SSF56925">
    <property type="entry name" value="OMPA-like"/>
    <property type="match status" value="1"/>
</dbReference>
<protein>
    <submittedName>
        <fullName evidence="5">Colicin import membrane protein</fullName>
    </submittedName>
</protein>
<accession>W0Q9U5</accession>
<evidence type="ECO:0000313" key="6">
    <source>
        <dbReference type="Proteomes" id="UP000066995"/>
    </source>
</evidence>
<dbReference type="Gene3D" id="2.40.160.90">
    <property type="match status" value="1"/>
</dbReference>
<dbReference type="InterPro" id="IPR011250">
    <property type="entry name" value="OMP/PagP_B-barrel"/>
</dbReference>
<evidence type="ECO:0000256" key="3">
    <source>
        <dbReference type="SAM" id="SignalP"/>
    </source>
</evidence>
<feature type="signal peptide" evidence="3">
    <location>
        <begin position="1"/>
        <end position="20"/>
    </location>
</feature>
<dbReference type="PATRIC" id="fig|1433287.3.peg.546"/>
<dbReference type="RefSeq" id="WP_025216822.1">
    <property type="nucleotide sequence ID" value="NZ_CP006943.1"/>
</dbReference>
<dbReference type="InterPro" id="IPR014902">
    <property type="entry name" value="FHBP-like_C"/>
</dbReference>
<sequence length="547" mass="58138">MSIKKVTLASLILLSLTACSSGGSGGNSNNATKPNAKPQTTQQQTDKAAAEKAAKEKAETERLAAEKAAKEKAEAERLAAEKAVKEKAEAERLAAEKAAKEKAEAERLAAEKAAKEKAEAERLAAEKAAKEKAEAERLAAEKEAKEKTEIERLKALAIKAGYSDSEAESFAKDNLNGEPNNYLSSLGWEKYNKVHKAALKAGLSEEQAQQLASEYSAVDADITNADKDISSLVTEKVAKEKAEAERLAGAAEKAAKEKAEAERLAAEKAAKEKAEAERLAAEKAAKEKAEAERLAAEKVRFDQLVEMAKSEGLPDSKAQIFAKNNIESTSDIAKANLDVMVIDNAKGITSANWQNGLTEYNKSFSPINSSSTSCSNGGCTTYTENTVNTSGSLLYNQKYSVVVGNYSSKTGTINGGFVSENSFNPRAKGLKTKVDAIPTEGKATYLGHAFDAYHTGSEGQGKLSYNVDFGKRIGSGKVDSLRHEPNVVLAEGKISKGGISGKASSSFDSDGSYRIEFFGPNAEEIGGKMTLGKDNYGLAGTRGEIQK</sequence>
<dbReference type="AlphaFoldDB" id="W0Q9U5"/>
<feature type="compositionally biased region" description="Basic and acidic residues" evidence="2">
    <location>
        <begin position="48"/>
        <end position="118"/>
    </location>
</feature>
<feature type="coiled-coil region" evidence="1">
    <location>
        <begin position="237"/>
        <end position="299"/>
    </location>
</feature>
<dbReference type="PROSITE" id="PS51257">
    <property type="entry name" value="PROKAR_LIPOPROTEIN"/>
    <property type="match status" value="1"/>
</dbReference>
<dbReference type="HOGENOM" id="CLU_041395_0_0_6"/>
<evidence type="ECO:0000313" key="5">
    <source>
        <dbReference type="EMBL" id="AHG75072.1"/>
    </source>
</evidence>
<evidence type="ECO:0000256" key="2">
    <source>
        <dbReference type="SAM" id="MobiDB-lite"/>
    </source>
</evidence>
<feature type="domain" description="Factor H binding protein-like C-terminal" evidence="4">
    <location>
        <begin position="435"/>
        <end position="528"/>
    </location>
</feature>
<dbReference type="Pfam" id="PF08794">
    <property type="entry name" value="FHBP_C"/>
    <property type="match status" value="1"/>
</dbReference>
<proteinExistence type="predicted"/>
<reference evidence="5 6" key="1">
    <citation type="submission" date="2013-12" db="EMBL/GenBank/DDBJ databases">
        <title>Annotation of the Mannheimia varigena USDA-ARS-USMARC-1296 complete genome.</title>
        <authorList>
            <person name="Harhay G.P."/>
            <person name="Clawson M.L."/>
            <person name="Murray R.W."/>
            <person name="Lubbers B.V."/>
            <person name="Heaton M.P."/>
            <person name="Chitko-Mckown C.G."/>
            <person name="Harhay D.M."/>
            <person name="Smith T.P.L."/>
        </authorList>
    </citation>
    <scope>NUCLEOTIDE SEQUENCE [LARGE SCALE GENOMIC DNA]</scope>
    <source>
        <strain evidence="5 6">USDA-ARS-USMARC-1296</strain>
    </source>
</reference>